<dbReference type="PaxDb" id="3218-PP1S8_73V6.1"/>
<evidence type="ECO:0000256" key="3">
    <source>
        <dbReference type="ARBA" id="ARBA00023125"/>
    </source>
</evidence>
<dbReference type="STRING" id="3218.A0A2K1K6D8"/>
<dbReference type="EMBL" id="ABEU02000008">
    <property type="protein sequence ID" value="PNR49337.1"/>
    <property type="molecule type" value="Genomic_DNA"/>
</dbReference>
<dbReference type="InterPro" id="IPR006600">
    <property type="entry name" value="HTH_CenpB_DNA-bd_dom"/>
</dbReference>
<dbReference type="GO" id="GO:0003677">
    <property type="term" value="F:DNA binding"/>
    <property type="evidence" value="ECO:0000318"/>
    <property type="project" value="GO_Central"/>
</dbReference>
<dbReference type="PROSITE" id="PS51253">
    <property type="entry name" value="HTH_CENPB"/>
    <property type="match status" value="1"/>
</dbReference>
<sequence length="430" mass="47363">MIEQEGDAAGRDFSVVAWRGTHTEGGEGKDLRGDMALAKRGTTRRIQQRGNWSEESMKEAIKEVKKGTASIGKIGEKYGIPESSIRDWLTGKTSSKKKGPRTVLTKEEEDSMVDWCLDMQRNGHAITFYMLRRKVADVCQGRETPFRNGVPGKSWMDWFRKRHPTVMIEAAHALKGKKRNDTPRAILDGLIAREEEDAVNRDLFGAAGSESSPMDSNDPRDIMLQLMQQEPHMDGQLQAQLPNQIQNQIQTSMSAQMQGHLSAQISSQLPNQLTAQLPPSRPMETVNQEESTPGYEPWKGQDGGDHDNERDEPGDGRFDSEDSGSFPSSNSHPGGRWIEFLEGMAGLERTIRESEDRKDRRLERQLEANERIAANLIGALGQVSECLRIIAARGIGGADMGQAVSALGNLGELSAELSAGLGGSIGDQQP</sequence>
<gene>
    <name evidence="8" type="ORF">PHYPA_011233</name>
</gene>
<evidence type="ECO:0000313" key="8">
    <source>
        <dbReference type="EMBL" id="PNR49337.1"/>
    </source>
</evidence>
<dbReference type="InterPro" id="IPR028143">
    <property type="entry name" value="Get2/sif1"/>
</dbReference>
<feature type="region of interest" description="Disordered" evidence="6">
    <location>
        <begin position="273"/>
        <end position="336"/>
    </location>
</feature>
<reference evidence="8 10" key="2">
    <citation type="journal article" date="2018" name="Plant J.">
        <title>The Physcomitrella patens chromosome-scale assembly reveals moss genome structure and evolution.</title>
        <authorList>
            <person name="Lang D."/>
            <person name="Ullrich K.K."/>
            <person name="Murat F."/>
            <person name="Fuchs J."/>
            <person name="Jenkins J."/>
            <person name="Haas F.B."/>
            <person name="Piednoel M."/>
            <person name="Gundlach H."/>
            <person name="Van Bel M."/>
            <person name="Meyberg R."/>
            <person name="Vives C."/>
            <person name="Morata J."/>
            <person name="Symeonidi A."/>
            <person name="Hiss M."/>
            <person name="Muchero W."/>
            <person name="Kamisugi Y."/>
            <person name="Saleh O."/>
            <person name="Blanc G."/>
            <person name="Decker E.L."/>
            <person name="van Gessel N."/>
            <person name="Grimwood J."/>
            <person name="Hayes R.D."/>
            <person name="Graham S.W."/>
            <person name="Gunter L.E."/>
            <person name="McDaniel S.F."/>
            <person name="Hoernstein S.N.W."/>
            <person name="Larsson A."/>
            <person name="Li F.W."/>
            <person name="Perroud P.F."/>
            <person name="Phillips J."/>
            <person name="Ranjan P."/>
            <person name="Rokshar D.S."/>
            <person name="Rothfels C.J."/>
            <person name="Schneider L."/>
            <person name="Shu S."/>
            <person name="Stevenson D.W."/>
            <person name="Thummler F."/>
            <person name="Tillich M."/>
            <person name="Villarreal Aguilar J.C."/>
            <person name="Widiez T."/>
            <person name="Wong G.K."/>
            <person name="Wymore A."/>
            <person name="Zhang Y."/>
            <person name="Zimmer A.D."/>
            <person name="Quatrano R.S."/>
            <person name="Mayer K.F.X."/>
            <person name="Goodstein D."/>
            <person name="Casacuberta J.M."/>
            <person name="Vandepoele K."/>
            <person name="Reski R."/>
            <person name="Cuming A.C."/>
            <person name="Tuskan G.A."/>
            <person name="Maumus F."/>
            <person name="Salse J."/>
            <person name="Schmutz J."/>
            <person name="Rensing S.A."/>
        </authorList>
    </citation>
    <scope>NUCLEOTIDE SEQUENCE [LARGE SCALE GENOMIC DNA]</scope>
    <source>
        <strain evidence="9 10">cv. Gransden 2004</strain>
    </source>
</reference>
<dbReference type="GO" id="GO:0005634">
    <property type="term" value="C:nucleus"/>
    <property type="evidence" value="ECO:0000318"/>
    <property type="project" value="GO_Central"/>
</dbReference>
<dbReference type="PANTHER" id="PTHR28263:SF1">
    <property type="entry name" value="GOLGI TO ER TRAFFIC PROTEIN 2"/>
    <property type="match status" value="1"/>
</dbReference>
<dbReference type="SUPFAM" id="SSF46689">
    <property type="entry name" value="Homeodomain-like"/>
    <property type="match status" value="1"/>
</dbReference>
<dbReference type="PANTHER" id="PTHR28263">
    <property type="entry name" value="GOLGI TO ER TRAFFIC PROTEIN 2"/>
    <property type="match status" value="1"/>
</dbReference>
<organism evidence="8">
    <name type="scientific">Physcomitrium patens</name>
    <name type="common">Spreading-leaved earth moss</name>
    <name type="synonym">Physcomitrella patens</name>
    <dbReference type="NCBI Taxonomy" id="3218"/>
    <lineage>
        <taxon>Eukaryota</taxon>
        <taxon>Viridiplantae</taxon>
        <taxon>Streptophyta</taxon>
        <taxon>Embryophyta</taxon>
        <taxon>Bryophyta</taxon>
        <taxon>Bryophytina</taxon>
        <taxon>Bryopsida</taxon>
        <taxon>Funariidae</taxon>
        <taxon>Funariales</taxon>
        <taxon>Funariaceae</taxon>
        <taxon>Physcomitrium</taxon>
    </lineage>
</organism>
<dbReference type="Gene3D" id="1.10.10.60">
    <property type="entry name" value="Homeodomain-like"/>
    <property type="match status" value="1"/>
</dbReference>
<evidence type="ECO:0000259" key="7">
    <source>
        <dbReference type="PROSITE" id="PS51253"/>
    </source>
</evidence>
<keyword evidence="5" id="KW-0539">Nucleus</keyword>
<reference evidence="8 10" key="1">
    <citation type="journal article" date="2008" name="Science">
        <title>The Physcomitrella genome reveals evolutionary insights into the conquest of land by plants.</title>
        <authorList>
            <person name="Rensing S."/>
            <person name="Lang D."/>
            <person name="Zimmer A."/>
            <person name="Terry A."/>
            <person name="Salamov A."/>
            <person name="Shapiro H."/>
            <person name="Nishiyama T."/>
            <person name="Perroud P.-F."/>
            <person name="Lindquist E."/>
            <person name="Kamisugi Y."/>
            <person name="Tanahashi T."/>
            <person name="Sakakibara K."/>
            <person name="Fujita T."/>
            <person name="Oishi K."/>
            <person name="Shin-I T."/>
            <person name="Kuroki Y."/>
            <person name="Toyoda A."/>
            <person name="Suzuki Y."/>
            <person name="Hashimoto A."/>
            <person name="Yamaguchi K."/>
            <person name="Sugano A."/>
            <person name="Kohara Y."/>
            <person name="Fujiyama A."/>
            <person name="Anterola A."/>
            <person name="Aoki S."/>
            <person name="Ashton N."/>
            <person name="Barbazuk W.B."/>
            <person name="Barker E."/>
            <person name="Bennetzen J."/>
            <person name="Bezanilla M."/>
            <person name="Blankenship R."/>
            <person name="Cho S.H."/>
            <person name="Dutcher S."/>
            <person name="Estelle M."/>
            <person name="Fawcett J.A."/>
            <person name="Gundlach H."/>
            <person name="Hanada K."/>
            <person name="Heyl A."/>
            <person name="Hicks K.A."/>
            <person name="Hugh J."/>
            <person name="Lohr M."/>
            <person name="Mayer K."/>
            <person name="Melkozernov A."/>
            <person name="Murata T."/>
            <person name="Nelson D."/>
            <person name="Pils B."/>
            <person name="Prigge M."/>
            <person name="Reiss B."/>
            <person name="Renner T."/>
            <person name="Rombauts S."/>
            <person name="Rushton P."/>
            <person name="Sanderfoot A."/>
            <person name="Schween G."/>
            <person name="Shiu S.-H."/>
            <person name="Stueber K."/>
            <person name="Theodoulou F.L."/>
            <person name="Tu H."/>
            <person name="Van de Peer Y."/>
            <person name="Verrier P.J."/>
            <person name="Waters E."/>
            <person name="Wood A."/>
            <person name="Yang L."/>
            <person name="Cove D."/>
            <person name="Cuming A."/>
            <person name="Hasebe M."/>
            <person name="Lucas S."/>
            <person name="Mishler D.B."/>
            <person name="Reski R."/>
            <person name="Grigoriev I."/>
            <person name="Quatrano R.S."/>
            <person name="Boore J.L."/>
        </authorList>
    </citation>
    <scope>NUCLEOTIDE SEQUENCE [LARGE SCALE GENOMIC DNA]</scope>
    <source>
        <strain evidence="9 10">cv. Gransden 2004</strain>
    </source>
</reference>
<keyword evidence="3" id="KW-0238">DNA-binding</keyword>
<evidence type="ECO:0000256" key="5">
    <source>
        <dbReference type="ARBA" id="ARBA00023242"/>
    </source>
</evidence>
<keyword evidence="1" id="KW-0812">Transmembrane</keyword>
<feature type="domain" description="HTH CENPB-type" evidence="7">
    <location>
        <begin position="96"/>
        <end position="169"/>
    </location>
</feature>
<evidence type="ECO:0000313" key="9">
    <source>
        <dbReference type="EnsemblPlants" id="Pp3c8_6570V3.1"/>
    </source>
</evidence>
<accession>A0A2K1K6D8</accession>
<dbReference type="AlphaFoldDB" id="A0A2K1K6D8"/>
<feature type="compositionally biased region" description="Polar residues" evidence="6">
    <location>
        <begin position="323"/>
        <end position="332"/>
    </location>
</feature>
<protein>
    <recommendedName>
        <fullName evidence="7">HTH CENPB-type domain-containing protein</fullName>
    </recommendedName>
</protein>
<evidence type="ECO:0000256" key="2">
    <source>
        <dbReference type="ARBA" id="ARBA00022989"/>
    </source>
</evidence>
<dbReference type="InterPro" id="IPR007889">
    <property type="entry name" value="HTH_Psq"/>
</dbReference>
<dbReference type="Gramene" id="Pp3c8_6570V3.1">
    <property type="protein sequence ID" value="Pp3c8_6570V3.1"/>
    <property type="gene ID" value="Pp3c8_6570"/>
</dbReference>
<evidence type="ECO:0000256" key="4">
    <source>
        <dbReference type="ARBA" id="ARBA00023136"/>
    </source>
</evidence>
<dbReference type="Pfam" id="PF03221">
    <property type="entry name" value="HTH_Tnp_Tc5"/>
    <property type="match status" value="1"/>
</dbReference>
<name>A0A2K1K6D8_PHYPA</name>
<feature type="compositionally biased region" description="Basic and acidic residues" evidence="6">
    <location>
        <begin position="302"/>
        <end position="320"/>
    </location>
</feature>
<keyword evidence="10" id="KW-1185">Reference proteome</keyword>
<dbReference type="InterPro" id="IPR009057">
    <property type="entry name" value="Homeodomain-like_sf"/>
</dbReference>
<evidence type="ECO:0000256" key="6">
    <source>
        <dbReference type="SAM" id="MobiDB-lite"/>
    </source>
</evidence>
<evidence type="ECO:0000256" key="1">
    <source>
        <dbReference type="ARBA" id="ARBA00022692"/>
    </source>
</evidence>
<dbReference type="EnsemblPlants" id="Pp3c8_6570V3.1">
    <property type="protein sequence ID" value="Pp3c8_6570V3.1"/>
    <property type="gene ID" value="Pp3c8_6570"/>
</dbReference>
<keyword evidence="4" id="KW-0472">Membrane</keyword>
<evidence type="ECO:0000313" key="10">
    <source>
        <dbReference type="Proteomes" id="UP000006727"/>
    </source>
</evidence>
<dbReference type="Proteomes" id="UP000006727">
    <property type="component" value="Chromosome 8"/>
</dbReference>
<dbReference type="Pfam" id="PF05225">
    <property type="entry name" value="HTH_psq"/>
    <property type="match status" value="1"/>
</dbReference>
<reference evidence="9" key="3">
    <citation type="submission" date="2020-12" db="UniProtKB">
        <authorList>
            <consortium name="EnsemblPlants"/>
        </authorList>
    </citation>
    <scope>IDENTIFICATION</scope>
</reference>
<dbReference type="InParanoid" id="A0A2K1K6D8"/>
<proteinExistence type="predicted"/>
<keyword evidence="2" id="KW-1133">Transmembrane helix</keyword>